<dbReference type="InterPro" id="IPR052096">
    <property type="entry name" value="Endocannabinoid_amidase"/>
</dbReference>
<dbReference type="GO" id="GO:0004040">
    <property type="term" value="F:amidase activity"/>
    <property type="evidence" value="ECO:0007669"/>
    <property type="project" value="TreeGrafter"/>
</dbReference>
<dbReference type="EMBL" id="RQTK01000056">
    <property type="protein sequence ID" value="RUS89420.1"/>
    <property type="molecule type" value="Genomic_DNA"/>
</dbReference>
<dbReference type="Pfam" id="PF01425">
    <property type="entry name" value="Amidase"/>
    <property type="match status" value="1"/>
</dbReference>
<dbReference type="AlphaFoldDB" id="A0A3S0ZYR6"/>
<protein>
    <recommendedName>
        <fullName evidence="1">Amidase domain-containing protein</fullName>
    </recommendedName>
</protein>
<comment type="caution">
    <text evidence="2">The sequence shown here is derived from an EMBL/GenBank/DDBJ whole genome shotgun (WGS) entry which is preliminary data.</text>
</comment>
<dbReference type="InterPro" id="IPR036928">
    <property type="entry name" value="AS_sf"/>
</dbReference>
<dbReference type="SUPFAM" id="SSF75304">
    <property type="entry name" value="Amidase signature (AS) enzymes"/>
    <property type="match status" value="1"/>
</dbReference>
<dbReference type="OrthoDB" id="6428749at2759"/>
<feature type="domain" description="Amidase" evidence="1">
    <location>
        <begin position="17"/>
        <end position="132"/>
    </location>
</feature>
<accession>A0A3S0ZYR6</accession>
<dbReference type="InterPro" id="IPR023631">
    <property type="entry name" value="Amidase_dom"/>
</dbReference>
<gene>
    <name evidence="2" type="ORF">EGW08_002793</name>
</gene>
<dbReference type="PANTHER" id="PTHR45847:SF6">
    <property type="entry name" value="FATTY ACID AMIDE HYDROLASE"/>
    <property type="match status" value="1"/>
</dbReference>
<keyword evidence="3" id="KW-1185">Reference proteome</keyword>
<name>A0A3S0ZYR6_ELYCH</name>
<evidence type="ECO:0000313" key="3">
    <source>
        <dbReference type="Proteomes" id="UP000271974"/>
    </source>
</evidence>
<dbReference type="STRING" id="188477.A0A3S0ZYR6"/>
<dbReference type="GO" id="GO:0009062">
    <property type="term" value="P:fatty acid catabolic process"/>
    <property type="evidence" value="ECO:0007669"/>
    <property type="project" value="TreeGrafter"/>
</dbReference>
<dbReference type="Gene3D" id="3.90.1300.10">
    <property type="entry name" value="Amidase signature (AS) domain"/>
    <property type="match status" value="1"/>
</dbReference>
<evidence type="ECO:0000313" key="2">
    <source>
        <dbReference type="EMBL" id="RUS89420.1"/>
    </source>
</evidence>
<proteinExistence type="predicted"/>
<dbReference type="GO" id="GO:0017064">
    <property type="term" value="F:fatty acid amide hydrolase activity"/>
    <property type="evidence" value="ECO:0007669"/>
    <property type="project" value="TreeGrafter"/>
</dbReference>
<sequence>MKREPLSTLTDWFLKTNELMRFKNEFNETWREQGLDAVICPAMPCVANTSGVDAQLLSAVTYTSLYNVVNFPAGIVPVTKVTKSDVTKTMDPSVYIAKTGIEKIIQADSEGTEGLPVGIQVVGVPYTEELVLRVMAELEKALKTNTQ</sequence>
<dbReference type="Proteomes" id="UP000271974">
    <property type="component" value="Unassembled WGS sequence"/>
</dbReference>
<organism evidence="2 3">
    <name type="scientific">Elysia chlorotica</name>
    <name type="common">Eastern emerald elysia</name>
    <name type="synonym">Sea slug</name>
    <dbReference type="NCBI Taxonomy" id="188477"/>
    <lineage>
        <taxon>Eukaryota</taxon>
        <taxon>Metazoa</taxon>
        <taxon>Spiralia</taxon>
        <taxon>Lophotrochozoa</taxon>
        <taxon>Mollusca</taxon>
        <taxon>Gastropoda</taxon>
        <taxon>Heterobranchia</taxon>
        <taxon>Euthyneura</taxon>
        <taxon>Panpulmonata</taxon>
        <taxon>Sacoglossa</taxon>
        <taxon>Placobranchoidea</taxon>
        <taxon>Plakobranchidae</taxon>
        <taxon>Elysia</taxon>
    </lineage>
</organism>
<dbReference type="PANTHER" id="PTHR45847">
    <property type="entry name" value="FATTY ACID AMIDE HYDROLASE"/>
    <property type="match status" value="1"/>
</dbReference>
<evidence type="ECO:0000259" key="1">
    <source>
        <dbReference type="Pfam" id="PF01425"/>
    </source>
</evidence>
<reference evidence="2 3" key="1">
    <citation type="submission" date="2019-01" db="EMBL/GenBank/DDBJ databases">
        <title>A draft genome assembly of the solar-powered sea slug Elysia chlorotica.</title>
        <authorList>
            <person name="Cai H."/>
            <person name="Li Q."/>
            <person name="Fang X."/>
            <person name="Li J."/>
            <person name="Curtis N.E."/>
            <person name="Altenburger A."/>
            <person name="Shibata T."/>
            <person name="Feng M."/>
            <person name="Maeda T."/>
            <person name="Schwartz J.A."/>
            <person name="Shigenobu S."/>
            <person name="Lundholm N."/>
            <person name="Nishiyama T."/>
            <person name="Yang H."/>
            <person name="Hasebe M."/>
            <person name="Li S."/>
            <person name="Pierce S.K."/>
            <person name="Wang J."/>
        </authorList>
    </citation>
    <scope>NUCLEOTIDE SEQUENCE [LARGE SCALE GENOMIC DNA]</scope>
    <source>
        <strain evidence="2">EC2010</strain>
        <tissue evidence="2">Whole organism of an adult</tissue>
    </source>
</reference>